<keyword evidence="6" id="KW-1185">Reference proteome</keyword>
<name>A0A1M7Y4V8_9BACT</name>
<keyword evidence="1" id="KW-0805">Transcription regulation</keyword>
<dbReference type="Pfam" id="PF01638">
    <property type="entry name" value="HxlR"/>
    <property type="match status" value="1"/>
</dbReference>
<evidence type="ECO:0000259" key="4">
    <source>
        <dbReference type="PROSITE" id="PS51118"/>
    </source>
</evidence>
<organism evidence="5 6">
    <name type="scientific">Desulfopila aestuarii DSM 18488</name>
    <dbReference type="NCBI Taxonomy" id="1121416"/>
    <lineage>
        <taxon>Bacteria</taxon>
        <taxon>Pseudomonadati</taxon>
        <taxon>Thermodesulfobacteriota</taxon>
        <taxon>Desulfobulbia</taxon>
        <taxon>Desulfobulbales</taxon>
        <taxon>Desulfocapsaceae</taxon>
        <taxon>Desulfopila</taxon>
    </lineage>
</organism>
<dbReference type="Gene3D" id="1.10.10.10">
    <property type="entry name" value="Winged helix-like DNA-binding domain superfamily/Winged helix DNA-binding domain"/>
    <property type="match status" value="1"/>
</dbReference>
<dbReference type="InterPro" id="IPR002577">
    <property type="entry name" value="HTH_HxlR"/>
</dbReference>
<evidence type="ECO:0000313" key="5">
    <source>
        <dbReference type="EMBL" id="SHO47322.1"/>
    </source>
</evidence>
<dbReference type="PROSITE" id="PS51118">
    <property type="entry name" value="HTH_HXLR"/>
    <property type="match status" value="1"/>
</dbReference>
<evidence type="ECO:0000256" key="2">
    <source>
        <dbReference type="ARBA" id="ARBA00023125"/>
    </source>
</evidence>
<dbReference type="InterPro" id="IPR036388">
    <property type="entry name" value="WH-like_DNA-bd_sf"/>
</dbReference>
<dbReference type="GO" id="GO:0003677">
    <property type="term" value="F:DNA binding"/>
    <property type="evidence" value="ECO:0007669"/>
    <property type="project" value="UniProtKB-KW"/>
</dbReference>
<evidence type="ECO:0000256" key="1">
    <source>
        <dbReference type="ARBA" id="ARBA00023015"/>
    </source>
</evidence>
<feature type="domain" description="HTH hxlR-type" evidence="4">
    <location>
        <begin position="17"/>
        <end position="108"/>
    </location>
</feature>
<dbReference type="PANTHER" id="PTHR33204">
    <property type="entry name" value="TRANSCRIPTIONAL REGULATOR, MARR FAMILY"/>
    <property type="match status" value="1"/>
</dbReference>
<dbReference type="GO" id="GO:0006355">
    <property type="term" value="P:regulation of DNA-templated transcription"/>
    <property type="evidence" value="ECO:0007669"/>
    <property type="project" value="UniProtKB-ARBA"/>
</dbReference>
<dbReference type="EMBL" id="FRFE01000007">
    <property type="protein sequence ID" value="SHO47322.1"/>
    <property type="molecule type" value="Genomic_DNA"/>
</dbReference>
<dbReference type="Proteomes" id="UP000184603">
    <property type="component" value="Unassembled WGS sequence"/>
</dbReference>
<evidence type="ECO:0000256" key="3">
    <source>
        <dbReference type="ARBA" id="ARBA00023163"/>
    </source>
</evidence>
<evidence type="ECO:0000313" key="6">
    <source>
        <dbReference type="Proteomes" id="UP000184603"/>
    </source>
</evidence>
<dbReference type="InterPro" id="IPR036390">
    <property type="entry name" value="WH_DNA-bd_sf"/>
</dbReference>
<accession>A0A1M7Y4V8</accession>
<dbReference type="InterPro" id="IPR011991">
    <property type="entry name" value="ArsR-like_HTH"/>
</dbReference>
<sequence length="123" mass="13794">MAIPRPGKPVRGSQSGAPIMAVFDLLGRRWAMGIIWNLSRGAASFRALQGYCETISPSILNSRLKDLREAGLIELVSDGYQLTAMGEKLFQLLKPFGDWAIHWAKSVSDDDPARWDNYRTRKD</sequence>
<dbReference type="SUPFAM" id="SSF46785">
    <property type="entry name" value="Winged helix' DNA-binding domain"/>
    <property type="match status" value="1"/>
</dbReference>
<dbReference type="PANTHER" id="PTHR33204:SF37">
    <property type="entry name" value="HTH-TYPE TRANSCRIPTIONAL REGULATOR YODB"/>
    <property type="match status" value="1"/>
</dbReference>
<dbReference type="STRING" id="1121416.SAMN02745220_01829"/>
<reference evidence="5 6" key="1">
    <citation type="submission" date="2016-12" db="EMBL/GenBank/DDBJ databases">
        <authorList>
            <person name="Song W.-J."/>
            <person name="Kurnit D.M."/>
        </authorList>
    </citation>
    <scope>NUCLEOTIDE SEQUENCE [LARGE SCALE GENOMIC DNA]</scope>
    <source>
        <strain evidence="5 6">DSM 18488</strain>
    </source>
</reference>
<keyword evidence="3" id="KW-0804">Transcription</keyword>
<dbReference type="CDD" id="cd00090">
    <property type="entry name" value="HTH_ARSR"/>
    <property type="match status" value="1"/>
</dbReference>
<proteinExistence type="predicted"/>
<dbReference type="OrthoDB" id="8904061at2"/>
<keyword evidence="2" id="KW-0238">DNA-binding</keyword>
<gene>
    <name evidence="5" type="ORF">SAMN02745220_01829</name>
</gene>
<protein>
    <submittedName>
        <fullName evidence="5">Transcriptional regulator, HxlR family</fullName>
    </submittedName>
</protein>
<dbReference type="RefSeq" id="WP_073613145.1">
    <property type="nucleotide sequence ID" value="NZ_FRFE01000007.1"/>
</dbReference>
<dbReference type="AlphaFoldDB" id="A0A1M7Y4V8"/>